<reference evidence="2 3" key="1">
    <citation type="journal article" date="2009" name="Stand. Genomic Sci.">
        <title>Complete genome sequence of Desulfotomaculum acetoxidans type strain (5575).</title>
        <authorList>
            <person name="Spring S."/>
            <person name="Lapidus A."/>
            <person name="Schroder M."/>
            <person name="Gleim D."/>
            <person name="Sims D."/>
            <person name="Meincke L."/>
            <person name="Glavina Del Rio T."/>
            <person name="Tice H."/>
            <person name="Copeland A."/>
            <person name="Cheng J.F."/>
            <person name="Lucas S."/>
            <person name="Chen F."/>
            <person name="Nolan M."/>
            <person name="Bruce D."/>
            <person name="Goodwin L."/>
            <person name="Pitluck S."/>
            <person name="Ivanova N."/>
            <person name="Mavromatis K."/>
            <person name="Mikhailova N."/>
            <person name="Pati A."/>
            <person name="Chen A."/>
            <person name="Palaniappan K."/>
            <person name="Land M."/>
            <person name="Hauser L."/>
            <person name="Chang Y.J."/>
            <person name="Jeffries C.D."/>
            <person name="Chain P."/>
            <person name="Saunders E."/>
            <person name="Brettin T."/>
            <person name="Detter J.C."/>
            <person name="Goker M."/>
            <person name="Bristow J."/>
            <person name="Eisen J.A."/>
            <person name="Markowitz V."/>
            <person name="Hugenholtz P."/>
            <person name="Kyrpides N.C."/>
            <person name="Klenk H.P."/>
            <person name="Han C."/>
        </authorList>
    </citation>
    <scope>NUCLEOTIDE SEQUENCE [LARGE SCALE GENOMIC DNA]</scope>
    <source>
        <strain evidence="3">ATCC 49208 / DSM 771 / VKM B-1644</strain>
    </source>
</reference>
<gene>
    <name evidence="2" type="ordered locus">Dtox_1661</name>
</gene>
<dbReference type="KEGG" id="dae:Dtox_1661"/>
<accession>C8VWG6</accession>
<dbReference type="Proteomes" id="UP000002217">
    <property type="component" value="Chromosome"/>
</dbReference>
<dbReference type="InterPro" id="IPR016772">
    <property type="entry name" value="UCP020408"/>
</dbReference>
<dbReference type="STRING" id="485916.Dtox_1661"/>
<organism evidence="2 3">
    <name type="scientific">Desulfofarcimen acetoxidans (strain ATCC 49208 / DSM 771 / KCTC 5769 / VKM B-1644 / 5575)</name>
    <name type="common">Desulfotomaculum acetoxidans</name>
    <dbReference type="NCBI Taxonomy" id="485916"/>
    <lineage>
        <taxon>Bacteria</taxon>
        <taxon>Bacillati</taxon>
        <taxon>Bacillota</taxon>
        <taxon>Clostridia</taxon>
        <taxon>Eubacteriales</taxon>
        <taxon>Peptococcaceae</taxon>
        <taxon>Desulfofarcimen</taxon>
    </lineage>
</organism>
<evidence type="ECO:0000313" key="2">
    <source>
        <dbReference type="EMBL" id="ACV62518.1"/>
    </source>
</evidence>
<protein>
    <recommendedName>
        <fullName evidence="4">DUF2325 domain-containing protein</fullName>
    </recommendedName>
</protein>
<proteinExistence type="inferred from homology"/>
<dbReference type="AlphaFoldDB" id="C8VWG6"/>
<sequence>MAQKGWTNINFGSVDFKNEKPANCCKNSCNCKHCAKTILIIGGMTKFKQLYKNLIESCGHECEYLDGYMKGGEKILERKIMKCDMVFCPVDCNSHNACASAKKFCRKHCKPITILTSSGITNMAQAVKNINI</sequence>
<dbReference type="HOGENOM" id="CLU_1913649_0_0_9"/>
<keyword evidence="3" id="KW-1185">Reference proteome</keyword>
<dbReference type="EMBL" id="CP001720">
    <property type="protein sequence ID" value="ACV62518.1"/>
    <property type="molecule type" value="Genomic_DNA"/>
</dbReference>
<evidence type="ECO:0000256" key="1">
    <source>
        <dbReference type="ARBA" id="ARBA00007189"/>
    </source>
</evidence>
<dbReference type="eggNOG" id="COG3206">
    <property type="taxonomic scope" value="Bacteria"/>
</dbReference>
<evidence type="ECO:0000313" key="3">
    <source>
        <dbReference type="Proteomes" id="UP000002217"/>
    </source>
</evidence>
<comment type="similarity">
    <text evidence="1">Belongs to the UPF0751 family.</text>
</comment>
<dbReference type="Pfam" id="PF10087">
    <property type="entry name" value="DUF2325"/>
    <property type="match status" value="1"/>
</dbReference>
<dbReference type="RefSeq" id="WP_015757229.1">
    <property type="nucleotide sequence ID" value="NC_013216.1"/>
</dbReference>
<dbReference type="OrthoDB" id="7829313at2"/>
<name>C8VWG6_DESAS</name>
<evidence type="ECO:0008006" key="4">
    <source>
        <dbReference type="Google" id="ProtNLM"/>
    </source>
</evidence>